<name>A0A7S1TBW2_9RHOD</name>
<proteinExistence type="inferred from homology"/>
<evidence type="ECO:0000256" key="7">
    <source>
        <dbReference type="ARBA" id="ARBA00022605"/>
    </source>
</evidence>
<dbReference type="PROSITE" id="PS51672">
    <property type="entry name" value="ACT_LIKE"/>
    <property type="match status" value="2"/>
</dbReference>
<feature type="domain" description="ACT-like" evidence="15">
    <location>
        <begin position="394"/>
        <end position="465"/>
    </location>
</feature>
<keyword evidence="11" id="KW-0496">Mitochondrion</keyword>
<dbReference type="Gene3D" id="3.40.50.1100">
    <property type="match status" value="2"/>
</dbReference>
<keyword evidence="8 14" id="KW-0412">Isoleucine biosynthesis</keyword>
<evidence type="ECO:0000256" key="3">
    <source>
        <dbReference type="ARBA" id="ARBA00004173"/>
    </source>
</evidence>
<dbReference type="Gene3D" id="3.40.1020.10">
    <property type="entry name" value="Biosynthetic Threonine Deaminase, Domain 3"/>
    <property type="match status" value="1"/>
</dbReference>
<accession>A0A7S1TBW2</accession>
<dbReference type="AlphaFoldDB" id="A0A7S1TBW2"/>
<evidence type="ECO:0000256" key="2">
    <source>
        <dbReference type="ARBA" id="ARBA00001933"/>
    </source>
</evidence>
<gene>
    <name evidence="16" type="ORF">CCAE0312_LOCUS4044</name>
</gene>
<evidence type="ECO:0000259" key="15">
    <source>
        <dbReference type="PROSITE" id="PS51672"/>
    </source>
</evidence>
<dbReference type="SUPFAM" id="SSF55021">
    <property type="entry name" value="ACT-like"/>
    <property type="match status" value="2"/>
</dbReference>
<dbReference type="InterPro" id="IPR045865">
    <property type="entry name" value="ACT-like_dom_sf"/>
</dbReference>
<evidence type="ECO:0000256" key="11">
    <source>
        <dbReference type="ARBA" id="ARBA00023128"/>
    </source>
</evidence>
<dbReference type="CDD" id="cd04906">
    <property type="entry name" value="ACT_ThrD-I_1"/>
    <property type="match status" value="1"/>
</dbReference>
<evidence type="ECO:0000256" key="13">
    <source>
        <dbReference type="ARBA" id="ARBA00023304"/>
    </source>
</evidence>
<comment type="subcellular location">
    <subcellularLocation>
        <location evidence="3">Mitochondrion</location>
    </subcellularLocation>
</comment>
<dbReference type="FunFam" id="3.40.1020.10:FF:000001">
    <property type="entry name" value="L-threonine dehydratase"/>
    <property type="match status" value="1"/>
</dbReference>
<dbReference type="InterPro" id="IPR001926">
    <property type="entry name" value="TrpB-like_PALP"/>
</dbReference>
<dbReference type="InterPro" id="IPR001721">
    <property type="entry name" value="TD_ACT-like"/>
</dbReference>
<evidence type="ECO:0000256" key="8">
    <source>
        <dbReference type="ARBA" id="ARBA00022624"/>
    </source>
</evidence>
<dbReference type="GO" id="GO:0006567">
    <property type="term" value="P:L-threonine catabolic process"/>
    <property type="evidence" value="ECO:0007669"/>
    <property type="project" value="TreeGrafter"/>
</dbReference>
<dbReference type="InterPro" id="IPR036052">
    <property type="entry name" value="TrpB-like_PALP_sf"/>
</dbReference>
<dbReference type="GO" id="GO:0006565">
    <property type="term" value="P:L-serine catabolic process"/>
    <property type="evidence" value="ECO:0007669"/>
    <property type="project" value="TreeGrafter"/>
</dbReference>
<dbReference type="NCBIfam" id="TIGR01124">
    <property type="entry name" value="ilvA_2Cterm"/>
    <property type="match status" value="1"/>
</dbReference>
<dbReference type="CDD" id="cd04907">
    <property type="entry name" value="ACT_ThrD-I_2"/>
    <property type="match status" value="1"/>
</dbReference>
<dbReference type="FunFam" id="3.40.50.1100:FF:000005">
    <property type="entry name" value="Threonine dehydratase catabolic"/>
    <property type="match status" value="1"/>
</dbReference>
<protein>
    <recommendedName>
        <fullName evidence="14">Threonine dehydratase</fullName>
        <ecNumber evidence="14">4.3.1.19</ecNumber>
    </recommendedName>
    <alternativeName>
        <fullName evidence="14">Threonine deaminase</fullName>
    </alternativeName>
</protein>
<dbReference type="InterPro" id="IPR038110">
    <property type="entry name" value="TD_ACT-like_sf"/>
</dbReference>
<keyword evidence="12 14" id="KW-0456">Lyase</keyword>
<dbReference type="EMBL" id="HBGH01007469">
    <property type="protein sequence ID" value="CAD9231963.1"/>
    <property type="molecule type" value="Transcribed_RNA"/>
</dbReference>
<dbReference type="Pfam" id="PF00585">
    <property type="entry name" value="Thr_dehydrat_C"/>
    <property type="match status" value="2"/>
</dbReference>
<reference evidence="16" key="1">
    <citation type="submission" date="2021-01" db="EMBL/GenBank/DDBJ databases">
        <authorList>
            <person name="Corre E."/>
            <person name="Pelletier E."/>
            <person name="Niang G."/>
            <person name="Scheremetjew M."/>
            <person name="Finn R."/>
            <person name="Kale V."/>
            <person name="Holt S."/>
            <person name="Cochrane G."/>
            <person name="Meng A."/>
            <person name="Brown T."/>
            <person name="Cohen L."/>
        </authorList>
    </citation>
    <scope>NUCLEOTIDE SEQUENCE</scope>
    <source>
        <strain evidence="16">SAG 36.94</strain>
    </source>
</reference>
<feature type="domain" description="ACT-like" evidence="15">
    <location>
        <begin position="491"/>
        <end position="562"/>
    </location>
</feature>
<dbReference type="InterPro" id="IPR005787">
    <property type="entry name" value="Thr_deHydtase_biosynth"/>
</dbReference>
<dbReference type="PANTHER" id="PTHR48078:SF11">
    <property type="entry name" value="THREONINE DEHYDRATASE, MITOCHONDRIAL"/>
    <property type="match status" value="1"/>
</dbReference>
<keyword evidence="7 14" id="KW-0028">Amino-acid biosynthesis</keyword>
<evidence type="ECO:0000256" key="9">
    <source>
        <dbReference type="ARBA" id="ARBA00022737"/>
    </source>
</evidence>
<dbReference type="SUPFAM" id="SSF53686">
    <property type="entry name" value="Tryptophan synthase beta subunit-like PLP-dependent enzymes"/>
    <property type="match status" value="1"/>
</dbReference>
<keyword evidence="9" id="KW-0677">Repeat</keyword>
<comment type="subunit">
    <text evidence="6">Homotetramer.</text>
</comment>
<dbReference type="NCBIfam" id="NF006674">
    <property type="entry name" value="PRK09224.1"/>
    <property type="match status" value="1"/>
</dbReference>
<dbReference type="InterPro" id="IPR000634">
    <property type="entry name" value="Ser/Thr_deHydtase_PyrdxlP-BS"/>
</dbReference>
<evidence type="ECO:0000313" key="16">
    <source>
        <dbReference type="EMBL" id="CAD9231963.1"/>
    </source>
</evidence>
<dbReference type="GO" id="GO:0030170">
    <property type="term" value="F:pyridoxal phosphate binding"/>
    <property type="evidence" value="ECO:0007669"/>
    <property type="project" value="InterPro"/>
</dbReference>
<keyword evidence="10 14" id="KW-0663">Pyridoxal phosphate</keyword>
<evidence type="ECO:0000256" key="4">
    <source>
        <dbReference type="ARBA" id="ARBA00004810"/>
    </source>
</evidence>
<comment type="catalytic activity">
    <reaction evidence="1 14">
        <text>L-threonine = 2-oxobutanoate + NH4(+)</text>
        <dbReference type="Rhea" id="RHEA:22108"/>
        <dbReference type="ChEBI" id="CHEBI:16763"/>
        <dbReference type="ChEBI" id="CHEBI:28938"/>
        <dbReference type="ChEBI" id="CHEBI:57926"/>
        <dbReference type="EC" id="4.3.1.19"/>
    </reaction>
</comment>
<dbReference type="EC" id="4.3.1.19" evidence="14"/>
<comment type="cofactor">
    <cofactor evidence="2 14">
        <name>pyridoxal 5'-phosphate</name>
        <dbReference type="ChEBI" id="CHEBI:597326"/>
    </cofactor>
</comment>
<evidence type="ECO:0000256" key="12">
    <source>
        <dbReference type="ARBA" id="ARBA00023239"/>
    </source>
</evidence>
<dbReference type="GO" id="GO:0005739">
    <property type="term" value="C:mitochondrion"/>
    <property type="evidence" value="ECO:0007669"/>
    <property type="project" value="UniProtKB-SubCell"/>
</dbReference>
<organism evidence="16">
    <name type="scientific">Compsopogon caeruleus</name>
    <dbReference type="NCBI Taxonomy" id="31354"/>
    <lineage>
        <taxon>Eukaryota</taxon>
        <taxon>Rhodophyta</taxon>
        <taxon>Compsopogonophyceae</taxon>
        <taxon>Compsopogonales</taxon>
        <taxon>Compsopogonaceae</taxon>
        <taxon>Compsopogon</taxon>
    </lineage>
</organism>
<dbReference type="GO" id="GO:0004794">
    <property type="term" value="F:threonine deaminase activity"/>
    <property type="evidence" value="ECO:0007669"/>
    <property type="project" value="UniProtKB-UniRule"/>
</dbReference>
<evidence type="ECO:0000256" key="10">
    <source>
        <dbReference type="ARBA" id="ARBA00022898"/>
    </source>
</evidence>
<dbReference type="PANTHER" id="PTHR48078">
    <property type="entry name" value="THREONINE DEHYDRATASE, MITOCHONDRIAL-RELATED"/>
    <property type="match status" value="1"/>
</dbReference>
<evidence type="ECO:0000256" key="5">
    <source>
        <dbReference type="ARBA" id="ARBA00010869"/>
    </source>
</evidence>
<comment type="pathway">
    <text evidence="4 14">Amino-acid biosynthesis; L-isoleucine biosynthesis; 2-oxobutanoate from L-threonine: step 1/1.</text>
</comment>
<dbReference type="GO" id="GO:0003941">
    <property type="term" value="F:L-serine ammonia-lyase activity"/>
    <property type="evidence" value="ECO:0007669"/>
    <property type="project" value="TreeGrafter"/>
</dbReference>
<evidence type="ECO:0000256" key="1">
    <source>
        <dbReference type="ARBA" id="ARBA00001274"/>
    </source>
</evidence>
<dbReference type="CDD" id="cd01562">
    <property type="entry name" value="Thr-dehyd"/>
    <property type="match status" value="1"/>
</dbReference>
<dbReference type="InterPro" id="IPR050147">
    <property type="entry name" value="Ser/Thr_Dehydratase"/>
</dbReference>
<keyword evidence="13 14" id="KW-0100">Branched-chain amino acid biosynthesis</keyword>
<dbReference type="UniPathway" id="UPA00047">
    <property type="reaction ID" value="UER00054"/>
</dbReference>
<sequence>MGLGFVWSVGVGRKVRRQSRCGQIAVRCCLSASSASVRDEQLEAFGWSSEGENGVYCYIACSPTRNDYLEQVLTSRVYDVAVESPLEEAVQLSSRMRNTLWLKREDMQPVFSFKLRGAYNMMAKADQEVITRTGVVCASAGNHAQGVALGAQRLGVEATIVMPEPTPMIKVDAVRRRGAQILLHGVNFDEAKRKALEIADRTGALFIPPFDHPDVIAGQGTIGLELLRQCSGRKIDSIFVPVGGGGLIAGIATVIKRLRPEVKVIGVESTEADALFQSLKAGERVKLPAVGTFADGVAVIEVGEETFRICRQLVDEVIVVDNDEICAAIKDVFEETRSILEPAGALSIAGAKAYVDREKCTGRNLVAIASGANMNFDRLRHVSERAELGEGREAVLAVRIPEKPGAFKALIAALKGLSVTEFNYRFSGSQDAQVFIGIAVRGRIEIASIRETLCIAGYDDVEDLSENELAKLHVRHLVGGVGPTSLRDAERVYRVEFPERPGALLNFLLQMKFEWNITLFHYRNHGTDVGRVLVGIDVPDNDISAFNEFLNGVGYPFIEETENPAYQRFLRNK</sequence>
<dbReference type="GO" id="GO:0009097">
    <property type="term" value="P:isoleucine biosynthetic process"/>
    <property type="evidence" value="ECO:0007669"/>
    <property type="project" value="UniProtKB-UniRule"/>
</dbReference>
<dbReference type="FunFam" id="3.40.50.1100:FF:000008">
    <property type="entry name" value="L-threonine dehydratase"/>
    <property type="match status" value="1"/>
</dbReference>
<evidence type="ECO:0000256" key="6">
    <source>
        <dbReference type="ARBA" id="ARBA00011881"/>
    </source>
</evidence>
<dbReference type="PROSITE" id="PS00165">
    <property type="entry name" value="DEHYDRATASE_SER_THR"/>
    <property type="match status" value="1"/>
</dbReference>
<comment type="similarity">
    <text evidence="5 14">Belongs to the serine/threonine dehydratase family.</text>
</comment>
<evidence type="ECO:0000256" key="14">
    <source>
        <dbReference type="RuleBase" id="RU362012"/>
    </source>
</evidence>
<dbReference type="Pfam" id="PF00291">
    <property type="entry name" value="PALP"/>
    <property type="match status" value="1"/>
</dbReference>